<sequence length="168" mass="17838">MTNPFAQQLKSPLPSAQQTRELFEGLLGRTVDVRTGAPMVDPEGPGGAVVAEYLTDNLQLNALVVLDLGAAANLGAALALMPAAVSKEVMQEGELNDMIFETVGEVLNVTAALFNREGYPHLRLGTIHPAQTPLPGDLAPWVKAYVPRLDLHIDVSGYGRGTLSVLVL</sequence>
<organism evidence="1 2">
    <name type="scientific">Jonesia denitrificans (strain ATCC 14870 / DSM 20603 / BCRC 15368 / CIP 55.134 / JCM 11481 / NBRC 15587 / NCTC 10816 / Prevot 55134)</name>
    <name type="common">Listeria denitrificans</name>
    <dbReference type="NCBI Taxonomy" id="471856"/>
    <lineage>
        <taxon>Bacteria</taxon>
        <taxon>Bacillati</taxon>
        <taxon>Actinomycetota</taxon>
        <taxon>Actinomycetes</taxon>
        <taxon>Micrococcales</taxon>
        <taxon>Jonesiaceae</taxon>
        <taxon>Jonesia</taxon>
    </lineage>
</organism>
<evidence type="ECO:0008006" key="3">
    <source>
        <dbReference type="Google" id="ProtNLM"/>
    </source>
</evidence>
<dbReference type="AlphaFoldDB" id="C7R0H1"/>
<dbReference type="RefSeq" id="WP_015772263.1">
    <property type="nucleotide sequence ID" value="NC_013174.1"/>
</dbReference>
<protein>
    <recommendedName>
        <fullName evidence="3">Chemotaxis phosphatase CheX-like domain-containing protein</fullName>
    </recommendedName>
</protein>
<reference evidence="1 2" key="1">
    <citation type="journal article" date="2009" name="Stand. Genomic Sci.">
        <title>Complete genome sequence of Jonesia denitrificans type strain (Prevot 55134).</title>
        <authorList>
            <person name="Pukall R."/>
            <person name="Gehrich-Schroter G."/>
            <person name="Lapidus A."/>
            <person name="Nolan M."/>
            <person name="Glavina Del Rio T."/>
            <person name="Lucas S."/>
            <person name="Chen F."/>
            <person name="Tice H."/>
            <person name="Pitluck S."/>
            <person name="Cheng J.F."/>
            <person name="Copeland A."/>
            <person name="Saunders E."/>
            <person name="Brettin T."/>
            <person name="Detter J.C."/>
            <person name="Bruce D."/>
            <person name="Goodwin L."/>
            <person name="Pati A."/>
            <person name="Ivanova N."/>
            <person name="Mavromatis K."/>
            <person name="Ovchinnikova G."/>
            <person name="Chen A."/>
            <person name="Palaniappan K."/>
            <person name="Land M."/>
            <person name="Hauser L."/>
            <person name="Chang Y.J."/>
            <person name="Jeffries C.D."/>
            <person name="Chain P."/>
            <person name="Goker M."/>
            <person name="Bristow J."/>
            <person name="Eisen J.A."/>
            <person name="Markowitz V."/>
            <person name="Hugenholtz P."/>
            <person name="Kyrpides N.C."/>
            <person name="Klenk H.P."/>
            <person name="Han C."/>
        </authorList>
    </citation>
    <scope>NUCLEOTIDE SEQUENCE [LARGE SCALE GENOMIC DNA]</scope>
    <source>
        <strain evidence="2">ATCC 14870 / DSM 20603 / BCRC 15368 / CIP 55.134 / JCM 11481 / NBRC 15587 / NCTC 10816 / Prevot 55134</strain>
    </source>
</reference>
<dbReference type="EMBL" id="CP001706">
    <property type="protein sequence ID" value="ACV09635.1"/>
    <property type="molecule type" value="Genomic_DNA"/>
</dbReference>
<accession>C7R0H1</accession>
<dbReference type="KEGG" id="jde:Jden_1997"/>
<dbReference type="HOGENOM" id="CLU_138345_0_0_11"/>
<dbReference type="Proteomes" id="UP000000628">
    <property type="component" value="Chromosome"/>
</dbReference>
<evidence type="ECO:0000313" key="1">
    <source>
        <dbReference type="EMBL" id="ACV09635.1"/>
    </source>
</evidence>
<dbReference type="STRING" id="471856.Jden_1997"/>
<dbReference type="eggNOG" id="COG0745">
    <property type="taxonomic scope" value="Bacteria"/>
</dbReference>
<proteinExistence type="predicted"/>
<evidence type="ECO:0000313" key="2">
    <source>
        <dbReference type="Proteomes" id="UP000000628"/>
    </source>
</evidence>
<dbReference type="OrthoDB" id="5244255at2"/>
<keyword evidence="2" id="KW-1185">Reference proteome</keyword>
<name>C7R0H1_JONDD</name>
<gene>
    <name evidence="1" type="ordered locus">Jden_1997</name>
</gene>